<dbReference type="InterPro" id="IPR003661">
    <property type="entry name" value="HisK_dim/P_dom"/>
</dbReference>
<dbReference type="InterPro" id="IPR050736">
    <property type="entry name" value="Sensor_HK_Regulatory"/>
</dbReference>
<feature type="domain" description="PAS" evidence="9">
    <location>
        <begin position="7"/>
        <end position="81"/>
    </location>
</feature>
<organism evidence="10 11">
    <name type="scientific">Fulvivirga sedimenti</name>
    <dbReference type="NCBI Taxonomy" id="2879465"/>
    <lineage>
        <taxon>Bacteria</taxon>
        <taxon>Pseudomonadati</taxon>
        <taxon>Bacteroidota</taxon>
        <taxon>Cytophagia</taxon>
        <taxon>Cytophagales</taxon>
        <taxon>Fulvivirgaceae</taxon>
        <taxon>Fulvivirga</taxon>
    </lineage>
</organism>
<dbReference type="SMART" id="SM00091">
    <property type="entry name" value="PAS"/>
    <property type="match status" value="1"/>
</dbReference>
<dbReference type="Proteomes" id="UP001139409">
    <property type="component" value="Unassembled WGS sequence"/>
</dbReference>
<evidence type="ECO:0000313" key="10">
    <source>
        <dbReference type="EMBL" id="MCA6073254.1"/>
    </source>
</evidence>
<dbReference type="SUPFAM" id="SSF55874">
    <property type="entry name" value="ATPase domain of HSP90 chaperone/DNA topoisomerase II/histidine kinase"/>
    <property type="match status" value="1"/>
</dbReference>
<sequence length="420" mass="47750">MDYTSVSESTYYTIFEACQEGILVVNKGGVIEITNHALREMFGYEKNELEGKTVESLIPRNYHSDHVTHRDRYIKNPVPRKMGHGRDLVGLRKDNTIFPVEASLSTVQLYGEEHTVAYIIDITPRKEMEDALKRSEEQLVAYATELEKRVKARTEQLLSANKELEEEMTVRKQAETEAKKALERERELNELKSRFVSMASHEFRTPLSTIKSSASLIEKYKNSDLADKRERHVLKIKNSIDHLNDILDDFLSLARLEEGKISTTFIPVNLKSILEDISEELNTILKPGQKISIETKLTEPVISDAKIIKNILINLLSNATKYSPDNSEIVIGAHHTDKNLELRVKDAGMGIPKEDQSHLFERFFRAHNALNIQGTGLGLHIVQKYVDLLGGIITFESIENEGTTFIVTIPKTSHEKNSDH</sequence>
<dbReference type="InterPro" id="IPR000014">
    <property type="entry name" value="PAS"/>
</dbReference>
<evidence type="ECO:0000256" key="2">
    <source>
        <dbReference type="ARBA" id="ARBA00012438"/>
    </source>
</evidence>
<evidence type="ECO:0000256" key="5">
    <source>
        <dbReference type="ARBA" id="ARBA00022777"/>
    </source>
</evidence>
<dbReference type="GO" id="GO:0000155">
    <property type="term" value="F:phosphorelay sensor kinase activity"/>
    <property type="evidence" value="ECO:0007669"/>
    <property type="project" value="InterPro"/>
</dbReference>
<dbReference type="NCBIfam" id="TIGR00229">
    <property type="entry name" value="sensory_box"/>
    <property type="match status" value="1"/>
</dbReference>
<dbReference type="EC" id="2.7.13.3" evidence="2"/>
<feature type="coiled-coil region" evidence="7">
    <location>
        <begin position="125"/>
        <end position="194"/>
    </location>
</feature>
<dbReference type="SMART" id="SM00387">
    <property type="entry name" value="HATPase_c"/>
    <property type="match status" value="1"/>
</dbReference>
<dbReference type="PROSITE" id="PS50109">
    <property type="entry name" value="HIS_KIN"/>
    <property type="match status" value="1"/>
</dbReference>
<dbReference type="SUPFAM" id="SSF47384">
    <property type="entry name" value="Homodimeric domain of signal transducing histidine kinase"/>
    <property type="match status" value="1"/>
</dbReference>
<feature type="domain" description="Histidine kinase" evidence="8">
    <location>
        <begin position="198"/>
        <end position="413"/>
    </location>
</feature>
<dbReference type="FunFam" id="3.30.565.10:FF:000006">
    <property type="entry name" value="Sensor histidine kinase WalK"/>
    <property type="match status" value="1"/>
</dbReference>
<dbReference type="CDD" id="cd00082">
    <property type="entry name" value="HisKA"/>
    <property type="match status" value="1"/>
</dbReference>
<dbReference type="PANTHER" id="PTHR43711:SF26">
    <property type="entry name" value="SENSOR HISTIDINE KINASE RCSC"/>
    <property type="match status" value="1"/>
</dbReference>
<evidence type="ECO:0000313" key="11">
    <source>
        <dbReference type="Proteomes" id="UP001139409"/>
    </source>
</evidence>
<dbReference type="Pfam" id="PF13426">
    <property type="entry name" value="PAS_9"/>
    <property type="match status" value="1"/>
</dbReference>
<evidence type="ECO:0000256" key="1">
    <source>
        <dbReference type="ARBA" id="ARBA00000085"/>
    </source>
</evidence>
<keyword evidence="3" id="KW-0597">Phosphoprotein</keyword>
<dbReference type="SUPFAM" id="SSF55785">
    <property type="entry name" value="PYP-like sensor domain (PAS domain)"/>
    <property type="match status" value="1"/>
</dbReference>
<evidence type="ECO:0000259" key="8">
    <source>
        <dbReference type="PROSITE" id="PS50109"/>
    </source>
</evidence>
<evidence type="ECO:0000256" key="7">
    <source>
        <dbReference type="SAM" id="Coils"/>
    </source>
</evidence>
<evidence type="ECO:0000256" key="3">
    <source>
        <dbReference type="ARBA" id="ARBA00022553"/>
    </source>
</evidence>
<comment type="catalytic activity">
    <reaction evidence="1">
        <text>ATP + protein L-histidine = ADP + protein N-phospho-L-histidine.</text>
        <dbReference type="EC" id="2.7.13.3"/>
    </reaction>
</comment>
<dbReference type="PROSITE" id="PS50112">
    <property type="entry name" value="PAS"/>
    <property type="match status" value="1"/>
</dbReference>
<dbReference type="CDD" id="cd00130">
    <property type="entry name" value="PAS"/>
    <property type="match status" value="1"/>
</dbReference>
<dbReference type="InterPro" id="IPR004358">
    <property type="entry name" value="Sig_transdc_His_kin-like_C"/>
</dbReference>
<protein>
    <recommendedName>
        <fullName evidence="2">histidine kinase</fullName>
        <ecNumber evidence="2">2.7.13.3</ecNumber>
    </recommendedName>
</protein>
<dbReference type="PANTHER" id="PTHR43711">
    <property type="entry name" value="TWO-COMPONENT HISTIDINE KINASE"/>
    <property type="match status" value="1"/>
</dbReference>
<evidence type="ECO:0000256" key="4">
    <source>
        <dbReference type="ARBA" id="ARBA00022679"/>
    </source>
</evidence>
<dbReference type="Pfam" id="PF00512">
    <property type="entry name" value="HisKA"/>
    <property type="match status" value="1"/>
</dbReference>
<dbReference type="AlphaFoldDB" id="A0A9X1HJD7"/>
<proteinExistence type="predicted"/>
<dbReference type="InterPro" id="IPR005467">
    <property type="entry name" value="His_kinase_dom"/>
</dbReference>
<dbReference type="InterPro" id="IPR003594">
    <property type="entry name" value="HATPase_dom"/>
</dbReference>
<accession>A0A9X1HJD7</accession>
<reference evidence="10" key="1">
    <citation type="submission" date="2021-09" db="EMBL/GenBank/DDBJ databases">
        <title>Fulvivirga sp. isolated from coastal sediment.</title>
        <authorList>
            <person name="Yu H."/>
        </authorList>
    </citation>
    <scope>NUCLEOTIDE SEQUENCE</scope>
    <source>
        <strain evidence="10">1062</strain>
    </source>
</reference>
<dbReference type="CDD" id="cd00075">
    <property type="entry name" value="HATPase"/>
    <property type="match status" value="1"/>
</dbReference>
<comment type="caution">
    <text evidence="10">The sequence shown here is derived from an EMBL/GenBank/DDBJ whole genome shotgun (WGS) entry which is preliminary data.</text>
</comment>
<evidence type="ECO:0000259" key="9">
    <source>
        <dbReference type="PROSITE" id="PS50112"/>
    </source>
</evidence>
<dbReference type="Gene3D" id="1.10.287.130">
    <property type="match status" value="1"/>
</dbReference>
<dbReference type="InterPro" id="IPR036890">
    <property type="entry name" value="HATPase_C_sf"/>
</dbReference>
<keyword evidence="11" id="KW-1185">Reference proteome</keyword>
<dbReference type="Gene3D" id="3.30.450.20">
    <property type="entry name" value="PAS domain"/>
    <property type="match status" value="1"/>
</dbReference>
<gene>
    <name evidence="10" type="ORF">LDX50_00150</name>
</gene>
<keyword evidence="6" id="KW-0902">Two-component regulatory system</keyword>
<name>A0A9X1HJD7_9BACT</name>
<dbReference type="SMART" id="SM00388">
    <property type="entry name" value="HisKA"/>
    <property type="match status" value="1"/>
</dbReference>
<keyword evidence="5 10" id="KW-0418">Kinase</keyword>
<dbReference type="Gene3D" id="3.30.565.10">
    <property type="entry name" value="Histidine kinase-like ATPase, C-terminal domain"/>
    <property type="match status" value="1"/>
</dbReference>
<dbReference type="InterPro" id="IPR036097">
    <property type="entry name" value="HisK_dim/P_sf"/>
</dbReference>
<dbReference type="EMBL" id="JAIXNE010000001">
    <property type="protein sequence ID" value="MCA6073254.1"/>
    <property type="molecule type" value="Genomic_DNA"/>
</dbReference>
<evidence type="ECO:0000256" key="6">
    <source>
        <dbReference type="ARBA" id="ARBA00023012"/>
    </source>
</evidence>
<dbReference type="PRINTS" id="PR00344">
    <property type="entry name" value="BCTRLSENSOR"/>
</dbReference>
<keyword evidence="7" id="KW-0175">Coiled coil</keyword>
<dbReference type="Pfam" id="PF02518">
    <property type="entry name" value="HATPase_c"/>
    <property type="match status" value="1"/>
</dbReference>
<dbReference type="InterPro" id="IPR035965">
    <property type="entry name" value="PAS-like_dom_sf"/>
</dbReference>
<dbReference type="RefSeq" id="WP_225696373.1">
    <property type="nucleotide sequence ID" value="NZ_JAIXNE010000001.1"/>
</dbReference>
<keyword evidence="4" id="KW-0808">Transferase</keyword>